<sequence>NACVIGAVSLPLWREVEDEVKQRIHQVAYNYMNGEAVFADRLRRMRSLSIGRGEDFDTEYDKLAGLYDLDALFSPLSGTTFWYAEPALQDFSLEQFLKVMALTLPAGKHGDVKHISFEKLMNAMYYDYKGAKKINIYKKRIIEKYLSGLEWTELQSGHCTLDNPHLAHHAGRKKGIPDTVFFEFVFSPAAGKLIEFCVEAEKSAIYEQAVLLLFDLFGLRRDAYDRFHNEDVYLSDMNRTAGYKSVILEDIVGERLLDIGPGGGVLLDLIEERLPDVKPVGIDISTNVVEALNRKKQLESRRWEVMQGDALNLKEYVEPGTIDTVIFSSILHELYSYIPMGGRKFNRDTIAAALRSAFDVLSEGGRIIIRDGIMTEPAEQKRIIRFLREDGMQWLERYSKDFAGRRIQFEKLAGDKALLPVNDAMEFLYTYTWGEEAYVHEIQEQFGYFTLSEYTGFIAAELGEEAVILKRRSYLQEGYTEALAGKVEISDEHGNAVPLPDSTCLIVIEKAERQ</sequence>
<evidence type="ECO:0000259" key="1">
    <source>
        <dbReference type="Pfam" id="PF08242"/>
    </source>
</evidence>
<keyword evidence="3" id="KW-1185">Reference proteome</keyword>
<feature type="non-terminal residue" evidence="2">
    <location>
        <position position="1"/>
    </location>
</feature>
<dbReference type="CDD" id="cd02440">
    <property type="entry name" value="AdoMet_MTases"/>
    <property type="match status" value="1"/>
</dbReference>
<proteinExistence type="predicted"/>
<protein>
    <submittedName>
        <fullName evidence="2">Class I SAM-dependent methyltransferase</fullName>
        <ecNumber evidence="2">2.1.1.-</ecNumber>
    </submittedName>
</protein>
<comment type="caution">
    <text evidence="2">The sequence shown here is derived from an EMBL/GenBank/DDBJ whole genome shotgun (WGS) entry which is preliminary data.</text>
</comment>
<dbReference type="Pfam" id="PF08242">
    <property type="entry name" value="Methyltransf_12"/>
    <property type="match status" value="1"/>
</dbReference>
<dbReference type="InterPro" id="IPR013217">
    <property type="entry name" value="Methyltransf_12"/>
</dbReference>
<dbReference type="GO" id="GO:0008168">
    <property type="term" value="F:methyltransferase activity"/>
    <property type="evidence" value="ECO:0007669"/>
    <property type="project" value="UniProtKB-KW"/>
</dbReference>
<accession>A0ABS7BYW0</accession>
<keyword evidence="2" id="KW-0489">Methyltransferase</keyword>
<dbReference type="EMBL" id="JAHZIK010000121">
    <property type="protein sequence ID" value="MBW7453834.1"/>
    <property type="molecule type" value="Genomic_DNA"/>
</dbReference>
<dbReference type="GO" id="GO:0032259">
    <property type="term" value="P:methylation"/>
    <property type="evidence" value="ECO:0007669"/>
    <property type="project" value="UniProtKB-KW"/>
</dbReference>
<feature type="domain" description="Methyltransferase type 12" evidence="1">
    <location>
        <begin position="257"/>
        <end position="367"/>
    </location>
</feature>
<reference evidence="2 3" key="1">
    <citation type="submission" date="2021-07" db="EMBL/GenBank/DDBJ databases">
        <title>Paenibacillus radiodurans sp. nov., isolated from the southeastern edge of Tengger Desert.</title>
        <authorList>
            <person name="Zhang G."/>
        </authorList>
    </citation>
    <scope>NUCLEOTIDE SEQUENCE [LARGE SCALE GENOMIC DNA]</scope>
    <source>
        <strain evidence="2 3">CCM 7311</strain>
    </source>
</reference>
<keyword evidence="2" id="KW-0808">Transferase</keyword>
<dbReference type="Gene3D" id="3.40.50.150">
    <property type="entry name" value="Vaccinia Virus protein VP39"/>
    <property type="match status" value="1"/>
</dbReference>
<dbReference type="EC" id="2.1.1.-" evidence="2"/>
<dbReference type="Proteomes" id="UP001519887">
    <property type="component" value="Unassembled WGS sequence"/>
</dbReference>
<gene>
    <name evidence="2" type="ORF">K0U00_07270</name>
</gene>
<name>A0ABS7BYW0_9BACL</name>
<dbReference type="InterPro" id="IPR029063">
    <property type="entry name" value="SAM-dependent_MTases_sf"/>
</dbReference>
<evidence type="ECO:0000313" key="2">
    <source>
        <dbReference type="EMBL" id="MBW7453834.1"/>
    </source>
</evidence>
<dbReference type="SUPFAM" id="SSF53335">
    <property type="entry name" value="S-adenosyl-L-methionine-dependent methyltransferases"/>
    <property type="match status" value="1"/>
</dbReference>
<organism evidence="2 3">
    <name type="scientific">Paenibacillus sepulcri</name>
    <dbReference type="NCBI Taxonomy" id="359917"/>
    <lineage>
        <taxon>Bacteria</taxon>
        <taxon>Bacillati</taxon>
        <taxon>Bacillota</taxon>
        <taxon>Bacilli</taxon>
        <taxon>Bacillales</taxon>
        <taxon>Paenibacillaceae</taxon>
        <taxon>Paenibacillus</taxon>
    </lineage>
</organism>
<evidence type="ECO:0000313" key="3">
    <source>
        <dbReference type="Proteomes" id="UP001519887"/>
    </source>
</evidence>
<dbReference type="NCBIfam" id="NF005379">
    <property type="entry name" value="PRK06922.1"/>
    <property type="match status" value="1"/>
</dbReference>